<dbReference type="InterPro" id="IPR038765">
    <property type="entry name" value="Papain-like_cys_pep_sf"/>
</dbReference>
<organism evidence="1 2">
    <name type="scientific">Brachionus plicatilis</name>
    <name type="common">Marine rotifer</name>
    <name type="synonym">Brachionus muelleri</name>
    <dbReference type="NCBI Taxonomy" id="10195"/>
    <lineage>
        <taxon>Eukaryota</taxon>
        <taxon>Metazoa</taxon>
        <taxon>Spiralia</taxon>
        <taxon>Gnathifera</taxon>
        <taxon>Rotifera</taxon>
        <taxon>Eurotatoria</taxon>
        <taxon>Monogononta</taxon>
        <taxon>Pseudotrocha</taxon>
        <taxon>Ploima</taxon>
        <taxon>Brachionidae</taxon>
        <taxon>Brachionus</taxon>
    </lineage>
</organism>
<dbReference type="Proteomes" id="UP000276133">
    <property type="component" value="Unassembled WGS sequence"/>
</dbReference>
<comment type="caution">
    <text evidence="1">The sequence shown here is derived from an EMBL/GenBank/DDBJ whole genome shotgun (WGS) entry which is preliminary data.</text>
</comment>
<evidence type="ECO:0000313" key="1">
    <source>
        <dbReference type="EMBL" id="RNA27774.1"/>
    </source>
</evidence>
<proteinExistence type="predicted"/>
<dbReference type="AlphaFoldDB" id="A0A3M7RW18"/>
<dbReference type="EMBL" id="REGN01002493">
    <property type="protein sequence ID" value="RNA27774.1"/>
    <property type="molecule type" value="Genomic_DNA"/>
</dbReference>
<sequence length="212" mass="24831">MKDLDYLDSSDKICIDQNSEPEIFDEEMLEQDVSNQEIIILPNCDEGNFDSNFDNIFYYKIEEILIMRSDVKSLLENEWLTATILEAYAKIVSKKSKKKIALISSFYSTEISYNGKTKSSYKIQKYIKIFDLSEITSLNDLRKSYEQLLSSFNEKDKELKLVYSTRYDLEDKLRQSVEKTDNYHQKIIELEKIIAQSSSKANDEITSLNDLR</sequence>
<gene>
    <name evidence="1" type="ORF">BpHYR1_011104</name>
</gene>
<evidence type="ECO:0000313" key="2">
    <source>
        <dbReference type="Proteomes" id="UP000276133"/>
    </source>
</evidence>
<dbReference type="Gene3D" id="3.40.395.10">
    <property type="entry name" value="Adenoviral Proteinase, Chain A"/>
    <property type="match status" value="1"/>
</dbReference>
<keyword evidence="2" id="KW-1185">Reference proteome</keyword>
<reference evidence="1 2" key="1">
    <citation type="journal article" date="2018" name="Sci. Rep.">
        <title>Genomic signatures of local adaptation to the degree of environmental predictability in rotifers.</title>
        <authorList>
            <person name="Franch-Gras L."/>
            <person name="Hahn C."/>
            <person name="Garcia-Roger E.M."/>
            <person name="Carmona M.J."/>
            <person name="Serra M."/>
            <person name="Gomez A."/>
        </authorList>
    </citation>
    <scope>NUCLEOTIDE SEQUENCE [LARGE SCALE GENOMIC DNA]</scope>
    <source>
        <strain evidence="1">HYR1</strain>
    </source>
</reference>
<accession>A0A3M7RW18</accession>
<dbReference type="SUPFAM" id="SSF54001">
    <property type="entry name" value="Cysteine proteinases"/>
    <property type="match status" value="1"/>
</dbReference>
<protein>
    <submittedName>
        <fullName evidence="1">Uncharacterized protein</fullName>
    </submittedName>
</protein>
<name>A0A3M7RW18_BRAPC</name>
<feature type="non-terminal residue" evidence="1">
    <location>
        <position position="212"/>
    </location>
</feature>